<evidence type="ECO:0000259" key="8">
    <source>
        <dbReference type="Pfam" id="PF02687"/>
    </source>
</evidence>
<organism evidence="10 11">
    <name type="scientific">Geomobilimonas luticola</name>
    <dbReference type="NCBI Taxonomy" id="1114878"/>
    <lineage>
        <taxon>Bacteria</taxon>
        <taxon>Pseudomonadati</taxon>
        <taxon>Thermodesulfobacteriota</taxon>
        <taxon>Desulfuromonadia</taxon>
        <taxon>Geobacterales</taxon>
        <taxon>Geobacteraceae</taxon>
        <taxon>Geomobilimonas</taxon>
    </lineage>
</organism>
<feature type="domain" description="MacB-like periplasmic core" evidence="9">
    <location>
        <begin position="22"/>
        <end position="231"/>
    </location>
</feature>
<evidence type="ECO:0000256" key="4">
    <source>
        <dbReference type="ARBA" id="ARBA00022989"/>
    </source>
</evidence>
<evidence type="ECO:0000256" key="7">
    <source>
        <dbReference type="SAM" id="Phobius"/>
    </source>
</evidence>
<evidence type="ECO:0000256" key="2">
    <source>
        <dbReference type="ARBA" id="ARBA00022475"/>
    </source>
</evidence>
<keyword evidence="4 7" id="KW-1133">Transmembrane helix</keyword>
<dbReference type="PANTHER" id="PTHR30572:SF4">
    <property type="entry name" value="ABC TRANSPORTER PERMEASE YTRF"/>
    <property type="match status" value="1"/>
</dbReference>
<proteinExistence type="inferred from homology"/>
<dbReference type="InterPro" id="IPR050250">
    <property type="entry name" value="Macrolide_Exporter_MacB"/>
</dbReference>
<accession>A0ABS5SEM5</accession>
<name>A0ABS5SEM5_9BACT</name>
<comment type="similarity">
    <text evidence="6">Belongs to the ABC-4 integral membrane protein family.</text>
</comment>
<keyword evidence="2" id="KW-1003">Cell membrane</keyword>
<gene>
    <name evidence="10" type="ORF">KI810_12230</name>
</gene>
<evidence type="ECO:0000259" key="9">
    <source>
        <dbReference type="Pfam" id="PF12704"/>
    </source>
</evidence>
<dbReference type="PANTHER" id="PTHR30572">
    <property type="entry name" value="MEMBRANE COMPONENT OF TRANSPORTER-RELATED"/>
    <property type="match status" value="1"/>
</dbReference>
<evidence type="ECO:0000313" key="11">
    <source>
        <dbReference type="Proteomes" id="UP000756860"/>
    </source>
</evidence>
<evidence type="ECO:0000256" key="5">
    <source>
        <dbReference type="ARBA" id="ARBA00023136"/>
    </source>
</evidence>
<keyword evidence="11" id="KW-1185">Reference proteome</keyword>
<dbReference type="Proteomes" id="UP000756860">
    <property type="component" value="Unassembled WGS sequence"/>
</dbReference>
<feature type="transmembrane region" description="Helical" evidence="7">
    <location>
        <begin position="348"/>
        <end position="375"/>
    </location>
</feature>
<feature type="transmembrane region" description="Helical" evidence="7">
    <location>
        <begin position="261"/>
        <end position="287"/>
    </location>
</feature>
<evidence type="ECO:0000256" key="1">
    <source>
        <dbReference type="ARBA" id="ARBA00004651"/>
    </source>
</evidence>
<dbReference type="InterPro" id="IPR025857">
    <property type="entry name" value="MacB_PCD"/>
</dbReference>
<evidence type="ECO:0000256" key="6">
    <source>
        <dbReference type="ARBA" id="ARBA00038076"/>
    </source>
</evidence>
<comment type="caution">
    <text evidence="10">The sequence shown here is derived from an EMBL/GenBank/DDBJ whole genome shotgun (WGS) entry which is preliminary data.</text>
</comment>
<protein>
    <submittedName>
        <fullName evidence="10">ABC transporter permease</fullName>
    </submittedName>
</protein>
<reference evidence="10 11" key="1">
    <citation type="submission" date="2021-05" db="EMBL/GenBank/DDBJ databases">
        <title>The draft genome of Geobacter luticola JCM 17780.</title>
        <authorList>
            <person name="Xu Z."/>
            <person name="Masuda Y."/>
            <person name="Itoh H."/>
            <person name="Senoo K."/>
        </authorList>
    </citation>
    <scope>NUCLEOTIDE SEQUENCE [LARGE SCALE GENOMIC DNA]</scope>
    <source>
        <strain evidence="10 11">JCM 17780</strain>
    </source>
</reference>
<evidence type="ECO:0000256" key="3">
    <source>
        <dbReference type="ARBA" id="ARBA00022692"/>
    </source>
</evidence>
<evidence type="ECO:0000313" key="10">
    <source>
        <dbReference type="EMBL" id="MBT0653828.1"/>
    </source>
</evidence>
<dbReference type="EMBL" id="JAHCVK010000005">
    <property type="protein sequence ID" value="MBT0653828.1"/>
    <property type="molecule type" value="Genomic_DNA"/>
</dbReference>
<keyword evidence="5 7" id="KW-0472">Membrane</keyword>
<dbReference type="RefSeq" id="WP_214175827.1">
    <property type="nucleotide sequence ID" value="NZ_JAHCVK010000005.1"/>
</dbReference>
<dbReference type="Pfam" id="PF12704">
    <property type="entry name" value="MacB_PCD"/>
    <property type="match status" value="1"/>
</dbReference>
<comment type="subcellular location">
    <subcellularLocation>
        <location evidence="1">Cell membrane</location>
        <topology evidence="1">Multi-pass membrane protein</topology>
    </subcellularLocation>
</comment>
<dbReference type="Pfam" id="PF02687">
    <property type="entry name" value="FtsX"/>
    <property type="match status" value="1"/>
</dbReference>
<feature type="transmembrane region" description="Helical" evidence="7">
    <location>
        <begin position="307"/>
        <end position="328"/>
    </location>
</feature>
<feature type="domain" description="ABC3 transporter permease C-terminal" evidence="8">
    <location>
        <begin position="265"/>
        <end position="379"/>
    </location>
</feature>
<keyword evidence="3 7" id="KW-0812">Transmembrane</keyword>
<dbReference type="InterPro" id="IPR003838">
    <property type="entry name" value="ABC3_permease_C"/>
</dbReference>
<sequence>MQRRRWLLQLVFRALAHRKGRTALLLAVLAMASSLATALGIVSYSMEKRVAEEVRKYGANLIVTPESARLDVGSGGLNFGVVSEPAYLQQRQMEDALAKSGLKAERSFHLRGVLHGKDADLMVEGVNFADIRRLFPWWQLKGAWPAAGEMVVGSDLATRLKLKTGDVMELAGKAQTVKLRIAGIVSSGGEEDGLLFMALPELQQALGLDGQLTLVRLMVTAGDDRLKKSAAALQQLLPSAKVNEVRQTARTSEGLLAKVKLLMFMVTAVVLVSAGSSVAGTMSTTVLERGKEIGLMKAMGGTRWEVMLLFCGEAAMLGILGGGAGYLFGSAIAQFITRTVFSASAEFLPLFAGVSLGVSLFLALLGSVGPMIAVFRLDPVRSLRGE</sequence>